<evidence type="ECO:0000313" key="2">
    <source>
        <dbReference type="Proteomes" id="UP000621510"/>
    </source>
</evidence>
<comment type="caution">
    <text evidence="1">The sequence shown here is derived from an EMBL/GenBank/DDBJ whole genome shotgun (WGS) entry which is preliminary data.</text>
</comment>
<dbReference type="Proteomes" id="UP000621510">
    <property type="component" value="Unassembled WGS sequence"/>
</dbReference>
<organism evidence="1 2">
    <name type="scientific">Streptomyces endocoffeicus</name>
    <dbReference type="NCBI Taxonomy" id="2898945"/>
    <lineage>
        <taxon>Bacteria</taxon>
        <taxon>Bacillati</taxon>
        <taxon>Actinomycetota</taxon>
        <taxon>Actinomycetes</taxon>
        <taxon>Kitasatosporales</taxon>
        <taxon>Streptomycetaceae</taxon>
        <taxon>Streptomyces</taxon>
    </lineage>
</organism>
<sequence length="87" mass="9598">MITEYGADRTVAWHFSDPASRTASPIERAEHFFTARGRIPEIVLADGRRLAALVATLLMPATVTLTESVLDEDEGVYRPDSSVLPIR</sequence>
<reference evidence="1 2" key="1">
    <citation type="submission" date="2021-01" db="EMBL/GenBank/DDBJ databases">
        <title>WGS of actinomycetes isolated from Thailand.</title>
        <authorList>
            <person name="Thawai C."/>
        </authorList>
    </citation>
    <scope>NUCLEOTIDE SEQUENCE [LARGE SCALE GENOMIC DNA]</scope>
    <source>
        <strain evidence="1 2">CA3R110</strain>
    </source>
</reference>
<keyword evidence="2" id="KW-1185">Reference proteome</keyword>
<name>A0ABS1PSH4_9ACTN</name>
<dbReference type="EMBL" id="JAERRG010000009">
    <property type="protein sequence ID" value="MBL1115382.1"/>
    <property type="molecule type" value="Genomic_DNA"/>
</dbReference>
<gene>
    <name evidence="1" type="ORF">JK364_23715</name>
</gene>
<proteinExistence type="predicted"/>
<protein>
    <submittedName>
        <fullName evidence="1">Uncharacterized protein</fullName>
    </submittedName>
</protein>
<dbReference type="RefSeq" id="WP_201853174.1">
    <property type="nucleotide sequence ID" value="NZ_JAERRG010000009.1"/>
</dbReference>
<evidence type="ECO:0000313" key="1">
    <source>
        <dbReference type="EMBL" id="MBL1115382.1"/>
    </source>
</evidence>
<accession>A0ABS1PSH4</accession>